<evidence type="ECO:0000313" key="2">
    <source>
        <dbReference type="EMBL" id="MBB4267699.1"/>
    </source>
</evidence>
<dbReference type="AlphaFoldDB" id="A0A7W6RFN7"/>
<evidence type="ECO:0000313" key="3">
    <source>
        <dbReference type="Proteomes" id="UP000554286"/>
    </source>
</evidence>
<gene>
    <name evidence="2" type="ORF">GGD89_003346</name>
</gene>
<organism evidence="2 3">
    <name type="scientific">Roseospira visakhapatnamensis</name>
    <dbReference type="NCBI Taxonomy" id="390880"/>
    <lineage>
        <taxon>Bacteria</taxon>
        <taxon>Pseudomonadati</taxon>
        <taxon>Pseudomonadota</taxon>
        <taxon>Alphaproteobacteria</taxon>
        <taxon>Rhodospirillales</taxon>
        <taxon>Rhodospirillaceae</taxon>
        <taxon>Roseospira</taxon>
    </lineage>
</organism>
<keyword evidence="1" id="KW-1133">Transmembrane helix</keyword>
<dbReference type="Proteomes" id="UP000554286">
    <property type="component" value="Unassembled WGS sequence"/>
</dbReference>
<protein>
    <submittedName>
        <fullName evidence="2">Uncharacterized protein</fullName>
    </submittedName>
</protein>
<dbReference type="RefSeq" id="WP_184047538.1">
    <property type="nucleotide sequence ID" value="NZ_JACIGK010000032.1"/>
</dbReference>
<reference evidence="2 3" key="1">
    <citation type="submission" date="2020-08" db="EMBL/GenBank/DDBJ databases">
        <title>Genome sequencing of Purple Non-Sulfur Bacteria from various extreme environments.</title>
        <authorList>
            <person name="Mayer M."/>
        </authorList>
    </citation>
    <scope>NUCLEOTIDE SEQUENCE [LARGE SCALE GENOMIC DNA]</scope>
    <source>
        <strain evidence="2 3">JA131</strain>
    </source>
</reference>
<proteinExistence type="predicted"/>
<name>A0A7W6RFN7_9PROT</name>
<keyword evidence="3" id="KW-1185">Reference proteome</keyword>
<dbReference type="EMBL" id="JACIGK010000032">
    <property type="protein sequence ID" value="MBB4267699.1"/>
    <property type="molecule type" value="Genomic_DNA"/>
</dbReference>
<comment type="caution">
    <text evidence="2">The sequence shown here is derived from an EMBL/GenBank/DDBJ whole genome shotgun (WGS) entry which is preliminary data.</text>
</comment>
<keyword evidence="1" id="KW-0812">Transmembrane</keyword>
<evidence type="ECO:0000256" key="1">
    <source>
        <dbReference type="SAM" id="Phobius"/>
    </source>
</evidence>
<feature type="transmembrane region" description="Helical" evidence="1">
    <location>
        <begin position="12"/>
        <end position="31"/>
    </location>
</feature>
<sequence length="52" mass="5178">MTARVIVAEGTALAALFLVLGLWAILGHAVLGPDVAGLPVPYGIVPALEPGS</sequence>
<accession>A0A7W6RFN7</accession>
<keyword evidence="1" id="KW-0472">Membrane</keyword>